<dbReference type="InterPro" id="IPR027267">
    <property type="entry name" value="AH/BAR_dom_sf"/>
</dbReference>
<dbReference type="HOGENOM" id="CLU_057138_1_0_1"/>
<dbReference type="STRING" id="13249.T1HMS1"/>
<evidence type="ECO:0000256" key="1">
    <source>
        <dbReference type="ARBA" id="ARBA00010883"/>
    </source>
</evidence>
<reference evidence="2" key="1">
    <citation type="submission" date="2015-05" db="UniProtKB">
        <authorList>
            <consortium name="EnsemblMetazoa"/>
        </authorList>
    </citation>
    <scope>IDENTIFICATION</scope>
</reference>
<name>T1HMS1_RHOPR</name>
<dbReference type="Gene3D" id="3.30.1520.10">
    <property type="entry name" value="Phox-like domain"/>
    <property type="match status" value="1"/>
</dbReference>
<dbReference type="SUPFAM" id="SSF64268">
    <property type="entry name" value="PX domain"/>
    <property type="match status" value="1"/>
</dbReference>
<dbReference type="PANTHER" id="PTHR46596:SF1">
    <property type="entry name" value="SORTING NEXIN-4"/>
    <property type="match status" value="1"/>
</dbReference>
<organism evidence="2 3">
    <name type="scientific">Rhodnius prolixus</name>
    <name type="common">Triatomid bug</name>
    <dbReference type="NCBI Taxonomy" id="13249"/>
    <lineage>
        <taxon>Eukaryota</taxon>
        <taxon>Metazoa</taxon>
        <taxon>Ecdysozoa</taxon>
        <taxon>Arthropoda</taxon>
        <taxon>Hexapoda</taxon>
        <taxon>Insecta</taxon>
        <taxon>Pterygota</taxon>
        <taxon>Neoptera</taxon>
        <taxon>Paraneoptera</taxon>
        <taxon>Hemiptera</taxon>
        <taxon>Heteroptera</taxon>
        <taxon>Panheteroptera</taxon>
        <taxon>Cimicomorpha</taxon>
        <taxon>Reduviidae</taxon>
        <taxon>Triatominae</taxon>
        <taxon>Rhodnius</taxon>
    </lineage>
</organism>
<dbReference type="Gene3D" id="1.20.1270.60">
    <property type="entry name" value="Arfaptin homology (AH) domain/BAR domain"/>
    <property type="match status" value="1"/>
</dbReference>
<dbReference type="GO" id="GO:0015031">
    <property type="term" value="P:protein transport"/>
    <property type="evidence" value="ECO:0007669"/>
    <property type="project" value="InterPro"/>
</dbReference>
<dbReference type="InParanoid" id="T1HMS1"/>
<dbReference type="Proteomes" id="UP000015103">
    <property type="component" value="Unassembled WGS sequence"/>
</dbReference>
<dbReference type="GO" id="GO:0032266">
    <property type="term" value="F:phosphatidylinositol-3-phosphate binding"/>
    <property type="evidence" value="ECO:0007669"/>
    <property type="project" value="TreeGrafter"/>
</dbReference>
<dbReference type="eggNOG" id="KOG2273">
    <property type="taxonomic scope" value="Eukaryota"/>
</dbReference>
<keyword evidence="3" id="KW-1185">Reference proteome</keyword>
<dbReference type="InterPro" id="IPR034783">
    <property type="entry name" value="SNX4"/>
</dbReference>
<dbReference type="AlphaFoldDB" id="T1HMS1"/>
<sequence length="325" mass="38112">MACQQSTQQNVSKETDVDLNDCLLKHMDISVSETEKRTTSALNIRDCYTVYLIETRITDNGWELVEHGLGQIWRRYSEFEQLRHYLCNAYPWAVIPPLPEKKQNFPVHNLPTDTFNPDFVDRRRAALENFLHRIAEHPVISKDSMFLMFLQQEDGWRNSISDIGYVKMAEDKLRALSAVVRTKETDPDFEDLRKYSQNVKATLTNILRIRARASLKIYNIYKLNSGYGKVFSEWSAIEKEMGDGLQRAGHFFDSIAAWSDTFLEDEEQIIDQLKEYLFYASSLEDICCKRDMLQLELEKLNDRLTAKKEEKERILQGSQFYRFCP</sequence>
<dbReference type="GO" id="GO:0005886">
    <property type="term" value="C:plasma membrane"/>
    <property type="evidence" value="ECO:0007669"/>
    <property type="project" value="TreeGrafter"/>
</dbReference>
<protein>
    <submittedName>
        <fullName evidence="2">PX domain-containing protein</fullName>
    </submittedName>
</protein>
<dbReference type="InterPro" id="IPR001683">
    <property type="entry name" value="PX_dom"/>
</dbReference>
<evidence type="ECO:0000313" key="3">
    <source>
        <dbReference type="Proteomes" id="UP000015103"/>
    </source>
</evidence>
<dbReference type="EnsemblMetazoa" id="RPRC005345-RA">
    <property type="protein sequence ID" value="RPRC005345-PA"/>
    <property type="gene ID" value="RPRC005345"/>
</dbReference>
<dbReference type="InterPro" id="IPR036871">
    <property type="entry name" value="PX_dom_sf"/>
</dbReference>
<dbReference type="GO" id="GO:0031901">
    <property type="term" value="C:early endosome membrane"/>
    <property type="evidence" value="ECO:0007669"/>
    <property type="project" value="TreeGrafter"/>
</dbReference>
<proteinExistence type="inferred from homology"/>
<dbReference type="PANTHER" id="PTHR46596">
    <property type="entry name" value="SORTING NEXIN-4"/>
    <property type="match status" value="1"/>
</dbReference>
<dbReference type="VEuPathDB" id="VectorBase:RPRC005345"/>
<comment type="similarity">
    <text evidence="1">Belongs to the sorting nexin family.</text>
</comment>
<dbReference type="GO" id="GO:0031201">
    <property type="term" value="C:SNARE complex"/>
    <property type="evidence" value="ECO:0007669"/>
    <property type="project" value="TreeGrafter"/>
</dbReference>
<dbReference type="EMBL" id="ACPB03015129">
    <property type="status" value="NOT_ANNOTATED_CDS"/>
    <property type="molecule type" value="Genomic_DNA"/>
</dbReference>
<dbReference type="Pfam" id="PF00787">
    <property type="entry name" value="PX"/>
    <property type="match status" value="1"/>
</dbReference>
<evidence type="ECO:0000313" key="2">
    <source>
        <dbReference type="EnsemblMetazoa" id="RPRC005345-PA"/>
    </source>
</evidence>
<dbReference type="SMART" id="SM00312">
    <property type="entry name" value="PX"/>
    <property type="match status" value="1"/>
</dbReference>
<accession>T1HMS1</accession>
<dbReference type="PROSITE" id="PS50195">
    <property type="entry name" value="PX"/>
    <property type="match status" value="1"/>
</dbReference>
<dbReference type="GO" id="GO:2000786">
    <property type="term" value="P:positive regulation of autophagosome assembly"/>
    <property type="evidence" value="ECO:0007669"/>
    <property type="project" value="TreeGrafter"/>
</dbReference>
<dbReference type="OMA" id="EHGWKEM"/>